<accession>A0AAW4PSS1</accession>
<dbReference type="AlphaFoldDB" id="A0AAW4PSS1"/>
<keyword evidence="2" id="KW-1185">Reference proteome</keyword>
<comment type="caution">
    <text evidence="1">The sequence shown here is derived from an EMBL/GenBank/DDBJ whole genome shotgun (WGS) entry which is preliminary data.</text>
</comment>
<protein>
    <submittedName>
        <fullName evidence="1">Uncharacterized protein</fullName>
    </submittedName>
</protein>
<organism evidence="1 2">
    <name type="scientific">Haloarcula rubra</name>
    <dbReference type="NCBI Taxonomy" id="2487747"/>
    <lineage>
        <taxon>Archaea</taxon>
        <taxon>Methanobacteriati</taxon>
        <taxon>Methanobacteriota</taxon>
        <taxon>Stenosarchaea group</taxon>
        <taxon>Halobacteria</taxon>
        <taxon>Halobacteriales</taxon>
        <taxon>Haloarculaceae</taxon>
        <taxon>Haloarcula</taxon>
    </lineage>
</organism>
<gene>
    <name evidence="1" type="ORF">EGH21_14350</name>
</gene>
<proteinExistence type="predicted"/>
<dbReference type="EMBL" id="RKLR01000005">
    <property type="protein sequence ID" value="MBX0324216.1"/>
    <property type="molecule type" value="Genomic_DNA"/>
</dbReference>
<dbReference type="Proteomes" id="UP001430377">
    <property type="component" value="Unassembled WGS sequence"/>
</dbReference>
<evidence type="ECO:0000313" key="1">
    <source>
        <dbReference type="EMBL" id="MBX0324216.1"/>
    </source>
</evidence>
<evidence type="ECO:0000313" key="2">
    <source>
        <dbReference type="Proteomes" id="UP001430377"/>
    </source>
</evidence>
<dbReference type="RefSeq" id="WP_220619174.1">
    <property type="nucleotide sequence ID" value="NZ_RKLR01000005.1"/>
</dbReference>
<reference evidence="1 2" key="1">
    <citation type="submission" date="2021-06" db="EMBL/GenBank/DDBJ databases">
        <title>Halomicroarcula sp. a new haloarchaeum isolated from saline soil.</title>
        <authorList>
            <person name="Duran-Viseras A."/>
            <person name="Sanchez-Porro C."/>
            <person name="Ventosa A."/>
        </authorList>
    </citation>
    <scope>NUCLEOTIDE SEQUENCE [LARGE SCALE GENOMIC DNA]</scope>
    <source>
        <strain evidence="1 2">F13</strain>
    </source>
</reference>
<name>A0AAW4PSS1_9EURY</name>
<sequence>MDETNPESDADRMAEAIEAVGVDRLTDAIVDAWERAGLDTGAPTWPDDEPRFRVRQPAEATDARVDVLAGVLDATPRDAETTFLYLDVGRRADVTGRPRFELETLSGHPDVTVADDHTAGTVPFSAETFEAVATLADEVAYLVVRDADGDALVEWREETVRFSVPEDALTAVTTGLDAGTADRVERD</sequence>